<dbReference type="GO" id="GO:0005634">
    <property type="term" value="C:nucleus"/>
    <property type="evidence" value="ECO:0007669"/>
    <property type="project" value="UniProtKB-SubCell"/>
</dbReference>
<dbReference type="SMART" id="SM00541">
    <property type="entry name" value="FYRN"/>
    <property type="match status" value="1"/>
</dbReference>
<keyword evidence="8" id="KW-0408">Iron</keyword>
<keyword evidence="7" id="KW-0560">Oxidoreductase</keyword>
<feature type="region of interest" description="Disordered" evidence="15">
    <location>
        <begin position="361"/>
        <end position="384"/>
    </location>
</feature>
<dbReference type="Pfam" id="PF05965">
    <property type="entry name" value="FYRC"/>
    <property type="match status" value="1"/>
</dbReference>
<evidence type="ECO:0000256" key="13">
    <source>
        <dbReference type="ARBA" id="ARBA00050935"/>
    </source>
</evidence>
<evidence type="ECO:0000256" key="6">
    <source>
        <dbReference type="ARBA" id="ARBA00022964"/>
    </source>
</evidence>
<feature type="region of interest" description="Disordered" evidence="15">
    <location>
        <begin position="242"/>
        <end position="269"/>
    </location>
</feature>
<dbReference type="InterPro" id="IPR003889">
    <property type="entry name" value="FYrich_C"/>
</dbReference>
<evidence type="ECO:0000256" key="7">
    <source>
        <dbReference type="ARBA" id="ARBA00023002"/>
    </source>
</evidence>
<evidence type="ECO:0000256" key="4">
    <source>
        <dbReference type="ARBA" id="ARBA00022723"/>
    </source>
</evidence>
<dbReference type="SMART" id="SM00542">
    <property type="entry name" value="FYRC"/>
    <property type="match status" value="1"/>
</dbReference>
<keyword evidence="6" id="KW-0223">Dioxygenase</keyword>
<name>A0A2G9HW69_9LAMI</name>
<dbReference type="OrthoDB" id="1678912at2759"/>
<evidence type="ECO:0000256" key="11">
    <source>
        <dbReference type="ARBA" id="ARBA00023242"/>
    </source>
</evidence>
<dbReference type="FunFam" id="3.30.160.360:FF:000005">
    <property type="entry name" value="Putative lysine-specific demethylase JMJ16"/>
    <property type="match status" value="1"/>
</dbReference>
<evidence type="ECO:0000256" key="5">
    <source>
        <dbReference type="ARBA" id="ARBA00022853"/>
    </source>
</evidence>
<comment type="similarity">
    <text evidence="3">Belongs to the JARID1 histone demethylase family.</text>
</comment>
<dbReference type="GO" id="GO:0048731">
    <property type="term" value="P:system development"/>
    <property type="evidence" value="ECO:0007669"/>
    <property type="project" value="UniProtKB-ARBA"/>
</dbReference>
<feature type="region of interest" description="Disordered" evidence="15">
    <location>
        <begin position="196"/>
        <end position="229"/>
    </location>
</feature>
<dbReference type="InterPro" id="IPR003888">
    <property type="entry name" value="FYrich_N"/>
</dbReference>
<evidence type="ECO:0000256" key="12">
    <source>
        <dbReference type="ARBA" id="ARBA00050619"/>
    </source>
</evidence>
<evidence type="ECO:0000256" key="8">
    <source>
        <dbReference type="ARBA" id="ARBA00023004"/>
    </source>
</evidence>
<feature type="domain" description="Zinc finger C5HC2-type" evidence="16">
    <location>
        <begin position="13"/>
        <end position="65"/>
    </location>
</feature>
<dbReference type="PROSITE" id="PS51543">
    <property type="entry name" value="FYRC"/>
    <property type="match status" value="1"/>
</dbReference>
<feature type="compositionally biased region" description="Polar residues" evidence="15">
    <location>
        <begin position="199"/>
        <end position="213"/>
    </location>
</feature>
<feature type="compositionally biased region" description="Basic and acidic residues" evidence="15">
    <location>
        <begin position="366"/>
        <end position="384"/>
    </location>
</feature>
<comment type="catalytic activity">
    <reaction evidence="14">
        <text>N(6),N(6),N(6)-trimethyl-L-lysyl(4)-[histone H3] + 2-oxoglutarate + O2 = N(6),N(6)-dimethyl-L-lysyl(4)-[histone H3] + formaldehyde + succinate + CO2</text>
        <dbReference type="Rhea" id="RHEA:60212"/>
        <dbReference type="Rhea" id="RHEA-COMP:15537"/>
        <dbReference type="Rhea" id="RHEA-COMP:15540"/>
        <dbReference type="ChEBI" id="CHEBI:15379"/>
        <dbReference type="ChEBI" id="CHEBI:16526"/>
        <dbReference type="ChEBI" id="CHEBI:16810"/>
        <dbReference type="ChEBI" id="CHEBI:16842"/>
        <dbReference type="ChEBI" id="CHEBI:30031"/>
        <dbReference type="ChEBI" id="CHEBI:61961"/>
        <dbReference type="ChEBI" id="CHEBI:61976"/>
    </reaction>
    <physiologicalReaction direction="left-to-right" evidence="14">
        <dbReference type="Rhea" id="RHEA:60213"/>
    </physiologicalReaction>
</comment>
<evidence type="ECO:0000259" key="16">
    <source>
        <dbReference type="Pfam" id="PF02928"/>
    </source>
</evidence>
<comment type="catalytic activity">
    <reaction evidence="12">
        <text>N(6),N(6)-dimethyl-L-lysyl(4)-[histone H3] + 2-oxoglutarate + O2 = N(6)-methyl-L-lysyl(4)-[histone H3] + formaldehyde + succinate + CO2</text>
        <dbReference type="Rhea" id="RHEA:60216"/>
        <dbReference type="Rhea" id="RHEA-COMP:15540"/>
        <dbReference type="Rhea" id="RHEA-COMP:15543"/>
        <dbReference type="ChEBI" id="CHEBI:15379"/>
        <dbReference type="ChEBI" id="CHEBI:16526"/>
        <dbReference type="ChEBI" id="CHEBI:16810"/>
        <dbReference type="ChEBI" id="CHEBI:16842"/>
        <dbReference type="ChEBI" id="CHEBI:30031"/>
        <dbReference type="ChEBI" id="CHEBI:61929"/>
        <dbReference type="ChEBI" id="CHEBI:61976"/>
    </reaction>
    <physiologicalReaction direction="left-to-right" evidence="12">
        <dbReference type="Rhea" id="RHEA:60217"/>
    </physiologicalReaction>
</comment>
<evidence type="ECO:0000256" key="14">
    <source>
        <dbReference type="ARBA" id="ARBA00051640"/>
    </source>
</evidence>
<dbReference type="STRING" id="429701.A0A2G9HW69"/>
<comment type="caution">
    <text evidence="17">The sequence shown here is derived from an EMBL/GenBank/DDBJ whole genome shotgun (WGS) entry which is preliminary data.</text>
</comment>
<comment type="cofactor">
    <cofactor evidence="1">
        <name>Fe(2+)</name>
        <dbReference type="ChEBI" id="CHEBI:29033"/>
    </cofactor>
</comment>
<dbReference type="GO" id="GO:0000785">
    <property type="term" value="C:chromatin"/>
    <property type="evidence" value="ECO:0007669"/>
    <property type="project" value="TreeGrafter"/>
</dbReference>
<dbReference type="Gene3D" id="3.30.160.360">
    <property type="match status" value="1"/>
</dbReference>
<evidence type="ECO:0000256" key="15">
    <source>
        <dbReference type="SAM" id="MobiDB-lite"/>
    </source>
</evidence>
<gene>
    <name evidence="17" type="ORF">CDL12_05537</name>
</gene>
<evidence type="ECO:0000256" key="3">
    <source>
        <dbReference type="ARBA" id="ARBA00006801"/>
    </source>
</evidence>
<dbReference type="GO" id="GO:0051093">
    <property type="term" value="P:negative regulation of developmental process"/>
    <property type="evidence" value="ECO:0007669"/>
    <property type="project" value="UniProtKB-ARBA"/>
</dbReference>
<dbReference type="GO" id="GO:0034647">
    <property type="term" value="F:histone H3K4me/H3K4me2/H3K4me3 demethylase activity"/>
    <property type="evidence" value="ECO:0007669"/>
    <property type="project" value="TreeGrafter"/>
</dbReference>
<dbReference type="PROSITE" id="PS51542">
    <property type="entry name" value="FYRN"/>
    <property type="match status" value="1"/>
</dbReference>
<keyword evidence="4" id="KW-0479">Metal-binding</keyword>
<keyword evidence="5" id="KW-0156">Chromatin regulator</keyword>
<protein>
    <recommendedName>
        <fullName evidence="16">Zinc finger C5HC2-type domain-containing protein</fullName>
    </recommendedName>
</protein>
<evidence type="ECO:0000313" key="18">
    <source>
        <dbReference type="Proteomes" id="UP000231279"/>
    </source>
</evidence>
<evidence type="ECO:0000256" key="1">
    <source>
        <dbReference type="ARBA" id="ARBA00001954"/>
    </source>
</evidence>
<dbReference type="PANTHER" id="PTHR10694:SF113">
    <property type="entry name" value="PROTEIN JUMONJI"/>
    <property type="match status" value="1"/>
</dbReference>
<dbReference type="PANTHER" id="PTHR10694">
    <property type="entry name" value="LYSINE-SPECIFIC DEMETHYLASE"/>
    <property type="match status" value="1"/>
</dbReference>
<evidence type="ECO:0000256" key="10">
    <source>
        <dbReference type="ARBA" id="ARBA00023163"/>
    </source>
</evidence>
<comment type="catalytic activity">
    <reaction evidence="13">
        <text>N(6)-methyl-L-lysyl(4)-[histone H3] + 2-oxoglutarate + O2 = L-lysyl(4)-[histone H3] + formaldehyde + succinate + CO2</text>
        <dbReference type="Rhea" id="RHEA:60220"/>
        <dbReference type="Rhea" id="RHEA-COMP:15543"/>
        <dbReference type="Rhea" id="RHEA-COMP:15547"/>
        <dbReference type="ChEBI" id="CHEBI:15379"/>
        <dbReference type="ChEBI" id="CHEBI:16526"/>
        <dbReference type="ChEBI" id="CHEBI:16810"/>
        <dbReference type="ChEBI" id="CHEBI:16842"/>
        <dbReference type="ChEBI" id="CHEBI:29969"/>
        <dbReference type="ChEBI" id="CHEBI:30031"/>
        <dbReference type="ChEBI" id="CHEBI:61929"/>
    </reaction>
    <physiologicalReaction direction="left-to-right" evidence="13">
        <dbReference type="Rhea" id="RHEA:60221"/>
    </physiologicalReaction>
</comment>
<keyword evidence="10" id="KW-0804">Transcription</keyword>
<evidence type="ECO:0000313" key="17">
    <source>
        <dbReference type="EMBL" id="PIN21767.1"/>
    </source>
</evidence>
<dbReference type="Pfam" id="PF05964">
    <property type="entry name" value="FYRN"/>
    <property type="match status" value="1"/>
</dbReference>
<dbReference type="InterPro" id="IPR004198">
    <property type="entry name" value="Znf_C5HC2"/>
</dbReference>
<sequence>MESSFDANSERECSVCLFDLHLSAAGCHNCSPDKYACLNHAKQLCSCSWGAKFFLFRYDISELNILVEALEGKLSAIYRWARLDLGLALSSYVSKENMQIPVLTGKLSHTSQEIAPKEIRSLPNVVPVKKQREQVDGSILNSTKYIESTQSSQNVKSPVVVLALEAVKASTNFCSKKVEQAEYSFPCKKENSLQVAPKNKTSSCHASQVNSLKGESPENLASEKSEEKQSLYNGKKDIILLTDDEGDEPGKEPSVEKGTPQKSTRNIQKPVCLDNTATLGISSPAPMVTVTCPVKLEEKKCGSSSACIKFEGDAEAERYLGARPLTSSHIKLSLTDTYSNKDVPRNKENCECDESNADSGLRPLRINHEKSKNEDGRKELELDVEPRSLDNTLAASSSSGHQNNLDRYYRQKGPRIAKVIRRINCKVEPLDFGAVCAGKLWCDSRAIYPKGFRSRVRYIDVVDPTKMSYYVSEILDAGRDGPLFMVSLDQNPSEIFSHFSAARCWEMVRERVNHEIVKQHKLGRGKLPPLQPPGSLDGMDMFGFSSPEIVQAIQAMDQNRVCTEYWKSRPLMQIPQQSQSIHSCGSSNMNSKPLNDQETCNGQPPVETILNGLFKKANPEELQTLYSLLYNKNSTDEQSVLTRLLNDKINKHPR</sequence>
<accession>A0A2G9HW69</accession>
<dbReference type="EMBL" id="NKXS01000890">
    <property type="protein sequence ID" value="PIN21767.1"/>
    <property type="molecule type" value="Genomic_DNA"/>
</dbReference>
<dbReference type="AlphaFoldDB" id="A0A2G9HW69"/>
<keyword evidence="18" id="KW-1185">Reference proteome</keyword>
<comment type="subcellular location">
    <subcellularLocation>
        <location evidence="2">Nucleus</location>
    </subcellularLocation>
</comment>
<keyword evidence="9" id="KW-0805">Transcription regulation</keyword>
<dbReference type="GO" id="GO:0045814">
    <property type="term" value="P:negative regulation of gene expression, epigenetic"/>
    <property type="evidence" value="ECO:0007669"/>
    <property type="project" value="UniProtKB-ARBA"/>
</dbReference>
<evidence type="ECO:0000256" key="9">
    <source>
        <dbReference type="ARBA" id="ARBA00023015"/>
    </source>
</evidence>
<evidence type="ECO:0000256" key="2">
    <source>
        <dbReference type="ARBA" id="ARBA00004123"/>
    </source>
</evidence>
<keyword evidence="11" id="KW-0539">Nucleus</keyword>
<organism evidence="17 18">
    <name type="scientific">Handroanthus impetiginosus</name>
    <dbReference type="NCBI Taxonomy" id="429701"/>
    <lineage>
        <taxon>Eukaryota</taxon>
        <taxon>Viridiplantae</taxon>
        <taxon>Streptophyta</taxon>
        <taxon>Embryophyta</taxon>
        <taxon>Tracheophyta</taxon>
        <taxon>Spermatophyta</taxon>
        <taxon>Magnoliopsida</taxon>
        <taxon>eudicotyledons</taxon>
        <taxon>Gunneridae</taxon>
        <taxon>Pentapetalae</taxon>
        <taxon>asterids</taxon>
        <taxon>lamiids</taxon>
        <taxon>Lamiales</taxon>
        <taxon>Bignoniaceae</taxon>
        <taxon>Crescentiina</taxon>
        <taxon>Tabebuia alliance</taxon>
        <taxon>Handroanthus</taxon>
    </lineage>
</organism>
<dbReference type="GO" id="GO:0046872">
    <property type="term" value="F:metal ion binding"/>
    <property type="evidence" value="ECO:0007669"/>
    <property type="project" value="UniProtKB-KW"/>
</dbReference>
<proteinExistence type="inferred from homology"/>
<dbReference type="Pfam" id="PF02928">
    <property type="entry name" value="zf-C5HC2"/>
    <property type="match status" value="1"/>
</dbReference>
<reference evidence="18" key="1">
    <citation type="journal article" date="2018" name="Gigascience">
        <title>Genome assembly of the Pink Ipe (Handroanthus impetiginosus, Bignoniaceae), a highly valued, ecologically keystone Neotropical timber forest tree.</title>
        <authorList>
            <person name="Silva-Junior O.B."/>
            <person name="Grattapaglia D."/>
            <person name="Novaes E."/>
            <person name="Collevatti R.G."/>
        </authorList>
    </citation>
    <scope>NUCLEOTIDE SEQUENCE [LARGE SCALE GENOMIC DNA]</scope>
    <source>
        <strain evidence="18">cv. UFG-1</strain>
    </source>
</reference>
<dbReference type="Proteomes" id="UP000231279">
    <property type="component" value="Unassembled WGS sequence"/>
</dbReference>